<keyword evidence="3" id="KW-1185">Reference proteome</keyword>
<evidence type="ECO:0000313" key="3">
    <source>
        <dbReference type="Proteomes" id="UP000660745"/>
    </source>
</evidence>
<feature type="domain" description="DUF7660" evidence="1">
    <location>
        <begin position="12"/>
        <end position="85"/>
    </location>
</feature>
<evidence type="ECO:0000259" key="1">
    <source>
        <dbReference type="Pfam" id="PF24693"/>
    </source>
</evidence>
<accession>A0A917ZZY3</accession>
<dbReference type="Proteomes" id="UP000660745">
    <property type="component" value="Unassembled WGS sequence"/>
</dbReference>
<proteinExistence type="predicted"/>
<reference evidence="2" key="1">
    <citation type="journal article" date="2014" name="Int. J. Syst. Evol. Microbiol.">
        <title>Complete genome sequence of Corynebacterium casei LMG S-19264T (=DSM 44701T), isolated from a smear-ripened cheese.</title>
        <authorList>
            <consortium name="US DOE Joint Genome Institute (JGI-PGF)"/>
            <person name="Walter F."/>
            <person name="Albersmeier A."/>
            <person name="Kalinowski J."/>
            <person name="Ruckert C."/>
        </authorList>
    </citation>
    <scope>NUCLEOTIDE SEQUENCE</scope>
    <source>
        <strain evidence="2">CGMCC 4.7430</strain>
    </source>
</reference>
<evidence type="ECO:0000313" key="2">
    <source>
        <dbReference type="EMBL" id="GGP01065.1"/>
    </source>
</evidence>
<organism evidence="2 3">
    <name type="scientific">Nonomuraea glycinis</name>
    <dbReference type="NCBI Taxonomy" id="2047744"/>
    <lineage>
        <taxon>Bacteria</taxon>
        <taxon>Bacillati</taxon>
        <taxon>Actinomycetota</taxon>
        <taxon>Actinomycetes</taxon>
        <taxon>Streptosporangiales</taxon>
        <taxon>Streptosporangiaceae</taxon>
        <taxon>Nonomuraea</taxon>
    </lineage>
</organism>
<sequence>MDLVTDTERIVTREDLANFVAALAAAADSPEVDEWENNNLPRFLDGLSGWLYGMRGYFVNQGLNEPEQPSWKLVGEMLAAATLYE</sequence>
<dbReference type="Pfam" id="PF24693">
    <property type="entry name" value="DUF7660"/>
    <property type="match status" value="1"/>
</dbReference>
<dbReference type="RefSeq" id="WP_189136650.1">
    <property type="nucleotide sequence ID" value="NZ_BMNK01000001.1"/>
</dbReference>
<dbReference type="AlphaFoldDB" id="A0A917ZZY3"/>
<dbReference type="InterPro" id="IPR056077">
    <property type="entry name" value="DUF7660"/>
</dbReference>
<gene>
    <name evidence="2" type="ORF">GCM10012278_03340</name>
</gene>
<reference evidence="2" key="2">
    <citation type="submission" date="2020-09" db="EMBL/GenBank/DDBJ databases">
        <authorList>
            <person name="Sun Q."/>
            <person name="Zhou Y."/>
        </authorList>
    </citation>
    <scope>NUCLEOTIDE SEQUENCE</scope>
    <source>
        <strain evidence="2">CGMCC 4.7430</strain>
    </source>
</reference>
<dbReference type="EMBL" id="BMNK01000001">
    <property type="protein sequence ID" value="GGP01065.1"/>
    <property type="molecule type" value="Genomic_DNA"/>
</dbReference>
<name>A0A917ZZY3_9ACTN</name>
<protein>
    <recommendedName>
        <fullName evidence="1">DUF7660 domain-containing protein</fullName>
    </recommendedName>
</protein>
<comment type="caution">
    <text evidence="2">The sequence shown here is derived from an EMBL/GenBank/DDBJ whole genome shotgun (WGS) entry which is preliminary data.</text>
</comment>